<dbReference type="InterPro" id="IPR036397">
    <property type="entry name" value="RNaseH_sf"/>
</dbReference>
<dbReference type="Gene3D" id="3.30.420.10">
    <property type="entry name" value="Ribonuclease H-like superfamily/Ribonuclease H"/>
    <property type="match status" value="1"/>
</dbReference>
<evidence type="ECO:0000313" key="2">
    <source>
        <dbReference type="Proteomes" id="UP000499080"/>
    </source>
</evidence>
<keyword evidence="2" id="KW-1185">Reference proteome</keyword>
<proteinExistence type="predicted"/>
<comment type="caution">
    <text evidence="1">The sequence shown here is derived from an EMBL/GenBank/DDBJ whole genome shotgun (WGS) entry which is preliminary data.</text>
</comment>
<accession>A0A4Y2C3W1</accession>
<reference evidence="1 2" key="1">
    <citation type="journal article" date="2019" name="Sci. Rep.">
        <title>Orb-weaving spider Araneus ventricosus genome elucidates the spidroin gene catalogue.</title>
        <authorList>
            <person name="Kono N."/>
            <person name="Nakamura H."/>
            <person name="Ohtoshi R."/>
            <person name="Moran D.A.P."/>
            <person name="Shinohara A."/>
            <person name="Yoshida Y."/>
            <person name="Fujiwara M."/>
            <person name="Mori M."/>
            <person name="Tomita M."/>
            <person name="Arakawa K."/>
        </authorList>
    </citation>
    <scope>NUCLEOTIDE SEQUENCE [LARGE SCALE GENOMIC DNA]</scope>
</reference>
<gene>
    <name evidence="1" type="ORF">AVEN_64134_1</name>
</gene>
<dbReference type="AlphaFoldDB" id="A0A4Y2C3W1"/>
<dbReference type="GO" id="GO:0003676">
    <property type="term" value="F:nucleic acid binding"/>
    <property type="evidence" value="ECO:0007669"/>
    <property type="project" value="InterPro"/>
</dbReference>
<dbReference type="InterPro" id="IPR052709">
    <property type="entry name" value="Transposase-MT_Hybrid"/>
</dbReference>
<dbReference type="PANTHER" id="PTHR46060">
    <property type="entry name" value="MARINER MOS1 TRANSPOSASE-LIKE PROTEIN"/>
    <property type="match status" value="1"/>
</dbReference>
<dbReference type="EMBL" id="BGPR01000145">
    <property type="protein sequence ID" value="GBL99141.1"/>
    <property type="molecule type" value="Genomic_DNA"/>
</dbReference>
<sequence>MHGGQLCTSTTITSTTTPTGQFQLSCQRVNMGGKIDAPAKCEFRSVIRFPLEAAVAQQFLEQFKRNVSDHPVYSPDLTTSDFHLFPDFKNWLGASSNQLLHSNAKTSLTSLAATFFEEGMGNLVLGYDKCLNLHGDVVEK</sequence>
<dbReference type="OrthoDB" id="6569904at2759"/>
<dbReference type="PANTHER" id="PTHR46060:SF3">
    <property type="entry name" value="PROTEIN GVQW3"/>
    <property type="match status" value="1"/>
</dbReference>
<protein>
    <submittedName>
        <fullName evidence="1">Uncharacterized protein</fullName>
    </submittedName>
</protein>
<dbReference type="Proteomes" id="UP000499080">
    <property type="component" value="Unassembled WGS sequence"/>
</dbReference>
<evidence type="ECO:0000313" key="1">
    <source>
        <dbReference type="EMBL" id="GBL99141.1"/>
    </source>
</evidence>
<organism evidence="1 2">
    <name type="scientific">Araneus ventricosus</name>
    <name type="common">Orbweaver spider</name>
    <name type="synonym">Epeira ventricosa</name>
    <dbReference type="NCBI Taxonomy" id="182803"/>
    <lineage>
        <taxon>Eukaryota</taxon>
        <taxon>Metazoa</taxon>
        <taxon>Ecdysozoa</taxon>
        <taxon>Arthropoda</taxon>
        <taxon>Chelicerata</taxon>
        <taxon>Arachnida</taxon>
        <taxon>Araneae</taxon>
        <taxon>Araneomorphae</taxon>
        <taxon>Entelegynae</taxon>
        <taxon>Araneoidea</taxon>
        <taxon>Araneidae</taxon>
        <taxon>Araneus</taxon>
    </lineage>
</organism>
<name>A0A4Y2C3W1_ARAVE</name>